<dbReference type="Gene3D" id="1.20.1250.20">
    <property type="entry name" value="MFS general substrate transporter like domains"/>
    <property type="match status" value="1"/>
</dbReference>
<organism evidence="6 7">
    <name type="scientific">Stenotrophomonas humi</name>
    <dbReference type="NCBI Taxonomy" id="405444"/>
    <lineage>
        <taxon>Bacteria</taxon>
        <taxon>Pseudomonadati</taxon>
        <taxon>Pseudomonadota</taxon>
        <taxon>Gammaproteobacteria</taxon>
        <taxon>Lysobacterales</taxon>
        <taxon>Lysobacteraceae</taxon>
        <taxon>Stenotrophomonas</taxon>
    </lineage>
</organism>
<feature type="transmembrane region" description="Helical" evidence="4">
    <location>
        <begin position="135"/>
        <end position="158"/>
    </location>
</feature>
<accession>A0A0R0BWH0</accession>
<feature type="transmembrane region" description="Helical" evidence="4">
    <location>
        <begin position="218"/>
        <end position="237"/>
    </location>
</feature>
<dbReference type="STRING" id="405444.ABB26_17860"/>
<dbReference type="PROSITE" id="PS50850">
    <property type="entry name" value="MFS"/>
    <property type="match status" value="1"/>
</dbReference>
<dbReference type="Pfam" id="PF07690">
    <property type="entry name" value="MFS_1"/>
    <property type="match status" value="1"/>
</dbReference>
<evidence type="ECO:0000256" key="4">
    <source>
        <dbReference type="SAM" id="Phobius"/>
    </source>
</evidence>
<feature type="transmembrane region" description="Helical" evidence="4">
    <location>
        <begin position="365"/>
        <end position="384"/>
    </location>
</feature>
<evidence type="ECO:0000313" key="7">
    <source>
        <dbReference type="Proteomes" id="UP000050864"/>
    </source>
</evidence>
<protein>
    <submittedName>
        <fullName evidence="6">Membrane protein</fullName>
    </submittedName>
</protein>
<evidence type="ECO:0000313" key="6">
    <source>
        <dbReference type="EMBL" id="KRG61753.1"/>
    </source>
</evidence>
<feature type="transmembrane region" description="Helical" evidence="4">
    <location>
        <begin position="77"/>
        <end position="95"/>
    </location>
</feature>
<dbReference type="RefSeq" id="WP_057636057.1">
    <property type="nucleotide sequence ID" value="NZ_LDJI01000050.1"/>
</dbReference>
<reference evidence="6 7" key="1">
    <citation type="submission" date="2015-05" db="EMBL/GenBank/DDBJ databases">
        <title>Genome sequencing and analysis of members of genus Stenotrophomonas.</title>
        <authorList>
            <person name="Patil P.P."/>
            <person name="Midha S."/>
            <person name="Patil P.B."/>
        </authorList>
    </citation>
    <scope>NUCLEOTIDE SEQUENCE [LARGE SCALE GENOMIC DNA]</scope>
    <source>
        <strain evidence="6 7">DSM 18929</strain>
    </source>
</reference>
<evidence type="ECO:0000256" key="1">
    <source>
        <dbReference type="ARBA" id="ARBA00022692"/>
    </source>
</evidence>
<dbReference type="Proteomes" id="UP000050864">
    <property type="component" value="Unassembled WGS sequence"/>
</dbReference>
<gene>
    <name evidence="6" type="ORF">ABB26_17860</name>
</gene>
<dbReference type="PANTHER" id="PTHR42910">
    <property type="entry name" value="TRANSPORTER SCO4007-RELATED"/>
    <property type="match status" value="1"/>
</dbReference>
<comment type="caution">
    <text evidence="6">The sequence shown here is derived from an EMBL/GenBank/DDBJ whole genome shotgun (WGS) entry which is preliminary data.</text>
</comment>
<feature type="transmembrane region" description="Helical" evidence="4">
    <location>
        <begin position="45"/>
        <end position="65"/>
    </location>
</feature>
<evidence type="ECO:0000256" key="3">
    <source>
        <dbReference type="ARBA" id="ARBA00023136"/>
    </source>
</evidence>
<dbReference type="OrthoDB" id="9815356at2"/>
<dbReference type="InterPro" id="IPR036259">
    <property type="entry name" value="MFS_trans_sf"/>
</dbReference>
<evidence type="ECO:0000259" key="5">
    <source>
        <dbReference type="PROSITE" id="PS50850"/>
    </source>
</evidence>
<dbReference type="InterPro" id="IPR020846">
    <property type="entry name" value="MFS_dom"/>
</dbReference>
<keyword evidence="2 4" id="KW-1133">Transmembrane helix</keyword>
<keyword evidence="7" id="KW-1185">Reference proteome</keyword>
<feature type="transmembrane region" description="Helical" evidence="4">
    <location>
        <begin position="299"/>
        <end position="318"/>
    </location>
</feature>
<feature type="domain" description="Major facilitator superfamily (MFS) profile" evidence="5">
    <location>
        <begin position="8"/>
        <end position="402"/>
    </location>
</feature>
<sequence length="402" mass="42808">MPLPLPFSLSLRLLLAVTAGAAVANVYYAQPLLDRLVVVFGMGRASAGTVTSATQLGSVLALLVLLPLLDGRDRRHLLRLQLLALVISLLLLALAQGVMWLLMGMLLAGLFGTALTQGLIAYTASLAPAAQRGQWVGMVQGGVFIGLLLARVFSGVIAQAFDWQAVYLASALLMAVLAGLLWRRLPPTLSAPAAAYPRLLASMAGLLRSDRQLIERGVLALLLFAALNMFWAASPLLLSAQPLAWSTAAIGSLGFAGVVGALLASRVGYWADQGYVQRVSLCALMLMLFAWWPLSALPFAVLMPLFGIVLLDLGGQALHVGNQSVLLRRSPELHGRLIALYMLFYAVGSGLGAAIGVWVQARSGWLGLCQLGAGTSLLALLWWAGWRLHEARSQPTSSECRR</sequence>
<feature type="transmembrane region" description="Helical" evidence="4">
    <location>
        <begin position="164"/>
        <end position="182"/>
    </location>
</feature>
<dbReference type="PATRIC" id="fig|405444.3.peg.3110"/>
<keyword evidence="3 4" id="KW-0472">Membrane</keyword>
<dbReference type="EMBL" id="LDJI01000050">
    <property type="protein sequence ID" value="KRG61753.1"/>
    <property type="molecule type" value="Genomic_DNA"/>
</dbReference>
<dbReference type="GO" id="GO:0022857">
    <property type="term" value="F:transmembrane transporter activity"/>
    <property type="evidence" value="ECO:0007669"/>
    <property type="project" value="InterPro"/>
</dbReference>
<evidence type="ECO:0000256" key="2">
    <source>
        <dbReference type="ARBA" id="ARBA00022989"/>
    </source>
</evidence>
<feature type="transmembrane region" description="Helical" evidence="4">
    <location>
        <begin position="101"/>
        <end position="123"/>
    </location>
</feature>
<keyword evidence="1 4" id="KW-0812">Transmembrane</keyword>
<proteinExistence type="predicted"/>
<dbReference type="AlphaFoldDB" id="A0A0R0BWH0"/>
<dbReference type="SUPFAM" id="SSF103473">
    <property type="entry name" value="MFS general substrate transporter"/>
    <property type="match status" value="1"/>
</dbReference>
<dbReference type="InterPro" id="IPR011701">
    <property type="entry name" value="MFS"/>
</dbReference>
<feature type="transmembrane region" description="Helical" evidence="4">
    <location>
        <begin position="338"/>
        <end position="359"/>
    </location>
</feature>
<name>A0A0R0BWH0_9GAMM</name>
<feature type="transmembrane region" description="Helical" evidence="4">
    <location>
        <begin position="243"/>
        <end position="263"/>
    </location>
</feature>
<dbReference type="PANTHER" id="PTHR42910:SF1">
    <property type="entry name" value="MAJOR FACILITATOR SUPERFAMILY (MFS) PROFILE DOMAIN-CONTAINING PROTEIN"/>
    <property type="match status" value="1"/>
</dbReference>